<proteinExistence type="predicted"/>
<sequence>MDHLIYVSCLCFCCCFQLK</sequence>
<dbReference type="AlphaFoldDB" id="A0A2P2NX94"/>
<evidence type="ECO:0000313" key="1">
    <source>
        <dbReference type="EMBL" id="MBX47158.1"/>
    </source>
</evidence>
<organism evidence="1">
    <name type="scientific">Rhizophora mucronata</name>
    <name type="common">Asiatic mangrove</name>
    <dbReference type="NCBI Taxonomy" id="61149"/>
    <lineage>
        <taxon>Eukaryota</taxon>
        <taxon>Viridiplantae</taxon>
        <taxon>Streptophyta</taxon>
        <taxon>Embryophyta</taxon>
        <taxon>Tracheophyta</taxon>
        <taxon>Spermatophyta</taxon>
        <taxon>Magnoliopsida</taxon>
        <taxon>eudicotyledons</taxon>
        <taxon>Gunneridae</taxon>
        <taxon>Pentapetalae</taxon>
        <taxon>rosids</taxon>
        <taxon>fabids</taxon>
        <taxon>Malpighiales</taxon>
        <taxon>Rhizophoraceae</taxon>
        <taxon>Rhizophora</taxon>
    </lineage>
</organism>
<protein>
    <submittedName>
        <fullName evidence="1">Uncharacterized protein</fullName>
    </submittedName>
</protein>
<accession>A0A2P2NX94</accession>
<name>A0A2P2NX94_RHIMU</name>
<dbReference type="EMBL" id="GGEC01066674">
    <property type="protein sequence ID" value="MBX47158.1"/>
    <property type="molecule type" value="Transcribed_RNA"/>
</dbReference>
<reference evidence="1" key="1">
    <citation type="submission" date="2018-02" db="EMBL/GenBank/DDBJ databases">
        <title>Rhizophora mucronata_Transcriptome.</title>
        <authorList>
            <person name="Meera S.P."/>
            <person name="Sreeshan A."/>
            <person name="Augustine A."/>
        </authorList>
    </citation>
    <scope>NUCLEOTIDE SEQUENCE</scope>
    <source>
        <tissue evidence="1">Leaf</tissue>
    </source>
</reference>